<dbReference type="PROSITE" id="PS52004">
    <property type="entry name" value="KS3_2"/>
    <property type="match status" value="1"/>
</dbReference>
<dbReference type="InterPro" id="IPR016039">
    <property type="entry name" value="Thiolase-like"/>
</dbReference>
<dbReference type="GO" id="GO:0005829">
    <property type="term" value="C:cytosol"/>
    <property type="evidence" value="ECO:0007669"/>
    <property type="project" value="TreeGrafter"/>
</dbReference>
<dbReference type="InterPro" id="IPR020841">
    <property type="entry name" value="PKS_Beta-ketoAc_synthase_dom"/>
</dbReference>
<gene>
    <name evidence="4" type="ORF">MNBD_NITROSPIRAE02-871</name>
</gene>
<sequence>MKNRVVITGIGVISSIGIGKDAFWDSLLKGKSGISPVSSFDTSEHFTHMGGEVKQFNPEEFVSVERLKFMNRATQMALAATKLAIEDTVLTSRELDGLRAGVSHGTTLGTITTIEKINNQILANKAPGRELFYQMPTHAASSMISKEFRFSGPNLMFSTACAAGNYAIAYGYDMLRLKRADIVFAGASDPMSRLEYTGFNQFKAVAPEKCQPFDKNRNGMMLAEGAGILVLEPLENALKRDARIYAEIIGYGLSCDASHMTTPSVAGIADCMKKALREADITAEDVDYISAHGTGTVANDKNESAAIKEVFGPLYKKIPVSSIKSMLGHTMGAASALEAITCALAVKNDLIPPTINFVTSDPECDIDCVPNQSRKKTVNIALNNSYAFGGNNASVVLKKFIK</sequence>
<accession>A0A3B1CRI8</accession>
<protein>
    <submittedName>
        <fullName evidence="4">3-oxoacyl-[acyl-carrier-protein] synthase, KASII</fullName>
        <ecNumber evidence="4">2.3.1.179</ecNumber>
    </submittedName>
</protein>
<proteinExistence type="inferred from homology"/>
<dbReference type="InterPro" id="IPR000794">
    <property type="entry name" value="Beta-ketoacyl_synthase"/>
</dbReference>
<dbReference type="PROSITE" id="PS00606">
    <property type="entry name" value="KS3_1"/>
    <property type="match status" value="1"/>
</dbReference>
<dbReference type="SUPFAM" id="SSF53901">
    <property type="entry name" value="Thiolase-like"/>
    <property type="match status" value="2"/>
</dbReference>
<dbReference type="CDD" id="cd00834">
    <property type="entry name" value="KAS_I_II"/>
    <property type="match status" value="1"/>
</dbReference>
<evidence type="ECO:0000259" key="3">
    <source>
        <dbReference type="PROSITE" id="PS52004"/>
    </source>
</evidence>
<dbReference type="EMBL" id="UOGH01000287">
    <property type="protein sequence ID" value="VAX33216.1"/>
    <property type="molecule type" value="Genomic_DNA"/>
</dbReference>
<comment type="similarity">
    <text evidence="1">Belongs to the thiolase-like superfamily. Beta-ketoacyl-ACP synthases family.</text>
</comment>
<dbReference type="AlphaFoldDB" id="A0A3B1CRI8"/>
<dbReference type="GO" id="GO:0004315">
    <property type="term" value="F:3-oxoacyl-[acyl-carrier-protein] synthase activity"/>
    <property type="evidence" value="ECO:0007669"/>
    <property type="project" value="UniProtKB-EC"/>
</dbReference>
<dbReference type="Pfam" id="PF02801">
    <property type="entry name" value="Ketoacyl-synt_C"/>
    <property type="match status" value="1"/>
</dbReference>
<organism evidence="4">
    <name type="scientific">hydrothermal vent metagenome</name>
    <dbReference type="NCBI Taxonomy" id="652676"/>
    <lineage>
        <taxon>unclassified sequences</taxon>
        <taxon>metagenomes</taxon>
        <taxon>ecological metagenomes</taxon>
    </lineage>
</organism>
<dbReference type="Gene3D" id="3.40.47.10">
    <property type="match status" value="1"/>
</dbReference>
<name>A0A3B1CRI8_9ZZZZ</name>
<keyword evidence="2 4" id="KW-0808">Transferase</keyword>
<dbReference type="InterPro" id="IPR018201">
    <property type="entry name" value="Ketoacyl_synth_AS"/>
</dbReference>
<dbReference type="NCBIfam" id="NF005589">
    <property type="entry name" value="PRK07314.1"/>
    <property type="match status" value="1"/>
</dbReference>
<reference evidence="4" key="1">
    <citation type="submission" date="2018-06" db="EMBL/GenBank/DDBJ databases">
        <authorList>
            <person name="Zhirakovskaya E."/>
        </authorList>
    </citation>
    <scope>NUCLEOTIDE SEQUENCE</scope>
</reference>
<dbReference type="InterPro" id="IPR014031">
    <property type="entry name" value="Ketoacyl_synth_C"/>
</dbReference>
<dbReference type="SMART" id="SM00825">
    <property type="entry name" value="PKS_KS"/>
    <property type="match status" value="1"/>
</dbReference>
<evidence type="ECO:0000256" key="2">
    <source>
        <dbReference type="ARBA" id="ARBA00022679"/>
    </source>
</evidence>
<dbReference type="GO" id="GO:0006633">
    <property type="term" value="P:fatty acid biosynthetic process"/>
    <property type="evidence" value="ECO:0007669"/>
    <property type="project" value="InterPro"/>
</dbReference>
<feature type="domain" description="Ketosynthase family 3 (KS3)" evidence="3">
    <location>
        <begin position="2"/>
        <end position="399"/>
    </location>
</feature>
<dbReference type="PANTHER" id="PTHR11712:SF336">
    <property type="entry name" value="3-OXOACYL-[ACYL-CARRIER-PROTEIN] SYNTHASE, MITOCHONDRIAL"/>
    <property type="match status" value="1"/>
</dbReference>
<dbReference type="Pfam" id="PF00109">
    <property type="entry name" value="ketoacyl-synt"/>
    <property type="match status" value="1"/>
</dbReference>
<evidence type="ECO:0000256" key="1">
    <source>
        <dbReference type="ARBA" id="ARBA00008467"/>
    </source>
</evidence>
<dbReference type="EC" id="2.3.1.179" evidence="4"/>
<dbReference type="InterPro" id="IPR014030">
    <property type="entry name" value="Ketoacyl_synth_N"/>
</dbReference>
<dbReference type="PANTHER" id="PTHR11712">
    <property type="entry name" value="POLYKETIDE SYNTHASE-RELATED"/>
    <property type="match status" value="1"/>
</dbReference>
<keyword evidence="4" id="KW-0012">Acyltransferase</keyword>
<evidence type="ECO:0000313" key="4">
    <source>
        <dbReference type="EMBL" id="VAX33216.1"/>
    </source>
</evidence>